<dbReference type="EMBL" id="AP011832">
    <property type="protein sequence ID" value="BAJ47284.1"/>
    <property type="molecule type" value="Genomic_DNA"/>
</dbReference>
<evidence type="ECO:0000313" key="4">
    <source>
        <dbReference type="Proteomes" id="UP000008120"/>
    </source>
</evidence>
<dbReference type="STRING" id="311458.CSUB_C0273"/>
<dbReference type="Pfam" id="PF16363">
    <property type="entry name" value="GDP_Man_Dehyd"/>
    <property type="match status" value="1"/>
</dbReference>
<reference evidence="2 4" key="2">
    <citation type="journal article" date="2011" name="Nucleic Acids Res.">
        <title>Insights into the evolution of Archaea and eukaryotic protein modifier systems revealed by the genome of a novel archaeal group.</title>
        <authorList>
            <person name="Nunoura T."/>
            <person name="Takaki Y."/>
            <person name="Kakuta J."/>
            <person name="Nishi S."/>
            <person name="Sugahara J."/>
            <person name="Kazama H."/>
            <person name="Chee G."/>
            <person name="Hattori M."/>
            <person name="Kanai A."/>
            <person name="Atomi H."/>
            <person name="Takai K."/>
            <person name="Takami H."/>
        </authorList>
    </citation>
    <scope>NUCLEOTIDE SEQUENCE [LARGE SCALE GENOMIC DNA]</scope>
</reference>
<feature type="domain" description="NAD(P)-binding" evidence="1">
    <location>
        <begin position="3"/>
        <end position="307"/>
    </location>
</feature>
<dbReference type="BioCyc" id="CCAL311458:G131R-276-MONOMER"/>
<dbReference type="AlphaFoldDB" id="E6N4R5"/>
<dbReference type="PRINTS" id="PR01713">
    <property type="entry name" value="NUCEPIMERASE"/>
</dbReference>
<evidence type="ECO:0000313" key="3">
    <source>
        <dbReference type="EMBL" id="BAJ50134.1"/>
    </source>
</evidence>
<dbReference type="PANTHER" id="PTHR43000">
    <property type="entry name" value="DTDP-D-GLUCOSE 4,6-DEHYDRATASE-RELATED"/>
    <property type="match status" value="1"/>
</dbReference>
<dbReference type="EMBL" id="BA000048">
    <property type="protein sequence ID" value="BAJ50134.1"/>
    <property type="molecule type" value="Genomic_DNA"/>
</dbReference>
<dbReference type="Proteomes" id="UP000008120">
    <property type="component" value="Chromosome"/>
</dbReference>
<protein>
    <submittedName>
        <fullName evidence="2">NAD-dependent epimerase/dehydratase</fullName>
        <ecNumber evidence="2">5.1.3.-</ecNumber>
    </submittedName>
</protein>
<accession>E6N4R5</accession>
<dbReference type="GO" id="GO:0016853">
    <property type="term" value="F:isomerase activity"/>
    <property type="evidence" value="ECO:0007669"/>
    <property type="project" value="UniProtKB-KW"/>
</dbReference>
<dbReference type="InterPro" id="IPR036291">
    <property type="entry name" value="NAD(P)-bd_dom_sf"/>
</dbReference>
<dbReference type="InterPro" id="IPR016040">
    <property type="entry name" value="NAD(P)-bd_dom"/>
</dbReference>
<dbReference type="Gene3D" id="3.40.50.720">
    <property type="entry name" value="NAD(P)-binding Rossmann-like Domain"/>
    <property type="match status" value="1"/>
</dbReference>
<dbReference type="SUPFAM" id="SSF51735">
    <property type="entry name" value="NAD(P)-binding Rossmann-fold domains"/>
    <property type="match status" value="1"/>
</dbReference>
<sequence>MIIVTGALGFIGSHLTEALLDKGEQVVGVSHPKPPENNINILTSHKAASNLRIIYSDLKNLDEVKQIMKTNAPTHVYHLAALASHRLSMSEPYKYLENNILTTLNILEAARITEPGPRIVFSSSSSIYGNNTPPLREDMKPDPRGPYALSKWICEELCSQYVRDYGLNVVTVRYFNVVGERCRGNIVFRVFAEHASKNIDLEVYGRYINGVFKPAARDFTYVKDAVQGTILAAEKGGKGEVYNIGFGRPVSVKTVAELIIKNLGSRSKIVEKELKPHESLESYSDNTKARKQLGWKPVTDIEEMVKKFIEYWKNTTHDPLH</sequence>
<gene>
    <name evidence="3" type="ORF">CSUB_C0273</name>
    <name evidence="2" type="ORF">HGMM_F51A09C17</name>
</gene>
<organism evidence="2 4">
    <name type="scientific">Caldiarchaeum subterraneum</name>
    <dbReference type="NCBI Taxonomy" id="311458"/>
    <lineage>
        <taxon>Archaea</taxon>
        <taxon>Nitrososphaerota</taxon>
        <taxon>Candidatus Caldarchaeales</taxon>
        <taxon>Candidatus Caldarchaeaceae</taxon>
        <taxon>Candidatus Caldarchaeum</taxon>
    </lineage>
</organism>
<evidence type="ECO:0000313" key="2">
    <source>
        <dbReference type="EMBL" id="BAJ47284.1"/>
    </source>
</evidence>
<reference evidence="2 4" key="1">
    <citation type="journal article" date="2005" name="Environ. Microbiol.">
        <title>Genetic and functional properties of uncultivated thermophilic crenarchaeotes from a subsurface gold mine as revealed by analysis of genome fragments.</title>
        <authorList>
            <person name="Nunoura T."/>
            <person name="Hirayama H."/>
            <person name="Takami H."/>
            <person name="Oida H."/>
            <person name="Nishi S."/>
            <person name="Shimamura S."/>
            <person name="Suzuki Y."/>
            <person name="Inagaki F."/>
            <person name="Takai K."/>
            <person name="Nealson K.H."/>
            <person name="Horikoshi K."/>
        </authorList>
    </citation>
    <scope>NUCLEOTIDE SEQUENCE [LARGE SCALE GENOMIC DNA]</scope>
</reference>
<keyword evidence="2" id="KW-0413">Isomerase</keyword>
<proteinExistence type="predicted"/>
<dbReference type="KEGG" id="csu:CSUB_C0273"/>
<name>E6N4R5_CALS0</name>
<dbReference type="EC" id="5.1.3.-" evidence="2"/>
<evidence type="ECO:0000259" key="1">
    <source>
        <dbReference type="Pfam" id="PF16363"/>
    </source>
</evidence>